<reference evidence="10 11" key="1">
    <citation type="journal article" date="2019" name="Plant Biotechnol. J.">
        <title>The red bayberry genome and genetic basis of sex determination.</title>
        <authorList>
            <person name="Jia H.M."/>
            <person name="Jia H.J."/>
            <person name="Cai Q.L."/>
            <person name="Wang Y."/>
            <person name="Zhao H.B."/>
            <person name="Yang W.F."/>
            <person name="Wang G.Y."/>
            <person name="Li Y.H."/>
            <person name="Zhan D.L."/>
            <person name="Shen Y.T."/>
            <person name="Niu Q.F."/>
            <person name="Chang L."/>
            <person name="Qiu J."/>
            <person name="Zhao L."/>
            <person name="Xie H.B."/>
            <person name="Fu W.Y."/>
            <person name="Jin J."/>
            <person name="Li X.W."/>
            <person name="Jiao Y."/>
            <person name="Zhou C.C."/>
            <person name="Tu T."/>
            <person name="Chai C.Y."/>
            <person name="Gao J.L."/>
            <person name="Fan L.J."/>
            <person name="van de Weg E."/>
            <person name="Wang J.Y."/>
            <person name="Gao Z.S."/>
        </authorList>
    </citation>
    <scope>NUCLEOTIDE SEQUENCE [LARGE SCALE GENOMIC DNA]</scope>
    <source>
        <tissue evidence="10">Leaves</tissue>
    </source>
</reference>
<organism evidence="10 11">
    <name type="scientific">Morella rubra</name>
    <name type="common">Chinese bayberry</name>
    <dbReference type="NCBI Taxonomy" id="262757"/>
    <lineage>
        <taxon>Eukaryota</taxon>
        <taxon>Viridiplantae</taxon>
        <taxon>Streptophyta</taxon>
        <taxon>Embryophyta</taxon>
        <taxon>Tracheophyta</taxon>
        <taxon>Spermatophyta</taxon>
        <taxon>Magnoliopsida</taxon>
        <taxon>eudicotyledons</taxon>
        <taxon>Gunneridae</taxon>
        <taxon>Pentapetalae</taxon>
        <taxon>rosids</taxon>
        <taxon>fabids</taxon>
        <taxon>Fagales</taxon>
        <taxon>Myricaceae</taxon>
        <taxon>Morella</taxon>
    </lineage>
</organism>
<sequence>MKRSASELALEEFISRTICSPEVIDTGSRQRDDRDEKTGEIRSQRERNSFAEEFNGFFNDVYSGDLSNFAFKNRDITSLFSSCSGLTEALLGTEHLTPKQSGISVTMDSQSSICVSSPVSANKPEGRDTQARGATSGSSREPSDDEDVELEAGTIEQSTDPTDVKRIRRMVSNRESARRSRRRKQAQLQDLESQVDQLRGENASLCQQLNDSTQQYRVADTNNRVLKSDVEALRAKVKLAEDMVARGSLTCSLYQLLQSHLGTQQPLNTHNVRRVPNVSPTITVHGDDASYAGMTVSGQNPTIGHGHTNSSNNVETGDMSDAVIDEDADMLF</sequence>
<dbReference type="Gene3D" id="1.20.5.170">
    <property type="match status" value="1"/>
</dbReference>
<dbReference type="Proteomes" id="UP000516437">
    <property type="component" value="Chromosome 8"/>
</dbReference>
<protein>
    <submittedName>
        <fullName evidence="10">Basic leucine zipper 9</fullName>
    </submittedName>
</protein>
<evidence type="ECO:0000256" key="1">
    <source>
        <dbReference type="ARBA" id="ARBA00004123"/>
    </source>
</evidence>
<dbReference type="Pfam" id="PF00170">
    <property type="entry name" value="bZIP_1"/>
    <property type="match status" value="1"/>
</dbReference>
<dbReference type="InterPro" id="IPR004827">
    <property type="entry name" value="bZIP"/>
</dbReference>
<keyword evidence="3" id="KW-0805">Transcription regulation</keyword>
<evidence type="ECO:0000313" key="10">
    <source>
        <dbReference type="EMBL" id="KAB1204469.1"/>
    </source>
</evidence>
<dbReference type="GO" id="GO:0005634">
    <property type="term" value="C:nucleus"/>
    <property type="evidence" value="ECO:0007669"/>
    <property type="project" value="UniProtKB-SubCell"/>
</dbReference>
<dbReference type="PROSITE" id="PS50217">
    <property type="entry name" value="BZIP"/>
    <property type="match status" value="1"/>
</dbReference>
<keyword evidence="7" id="KW-0175">Coiled coil</keyword>
<evidence type="ECO:0000256" key="8">
    <source>
        <dbReference type="SAM" id="MobiDB-lite"/>
    </source>
</evidence>
<dbReference type="EMBL" id="RXIC02000026">
    <property type="protein sequence ID" value="KAB1204469.1"/>
    <property type="molecule type" value="Genomic_DNA"/>
</dbReference>
<feature type="region of interest" description="Disordered" evidence="8">
    <location>
        <begin position="300"/>
        <end position="319"/>
    </location>
</feature>
<dbReference type="SUPFAM" id="SSF57959">
    <property type="entry name" value="Leucine zipper domain"/>
    <property type="match status" value="1"/>
</dbReference>
<dbReference type="SMART" id="SM00338">
    <property type="entry name" value="BRLZ"/>
    <property type="match status" value="1"/>
</dbReference>
<feature type="compositionally biased region" description="Basic and acidic residues" evidence="8">
    <location>
        <begin position="28"/>
        <end position="45"/>
    </location>
</feature>
<feature type="region of interest" description="Disordered" evidence="8">
    <location>
        <begin position="115"/>
        <end position="163"/>
    </location>
</feature>
<dbReference type="OrthoDB" id="1299653at2759"/>
<dbReference type="GO" id="GO:0046983">
    <property type="term" value="F:protein dimerization activity"/>
    <property type="evidence" value="ECO:0007669"/>
    <property type="project" value="UniProtKB-ARBA"/>
</dbReference>
<dbReference type="FunFam" id="1.20.5.170:FF:000020">
    <property type="entry name" value="BZIP transcription factor"/>
    <property type="match status" value="1"/>
</dbReference>
<dbReference type="PROSITE" id="PS00036">
    <property type="entry name" value="BZIP_BASIC"/>
    <property type="match status" value="1"/>
</dbReference>
<proteinExistence type="inferred from homology"/>
<accession>A0A6A1UVN8</accession>
<feature type="coiled-coil region" evidence="7">
    <location>
        <begin position="174"/>
        <end position="243"/>
    </location>
</feature>
<dbReference type="GO" id="GO:0003677">
    <property type="term" value="F:DNA binding"/>
    <property type="evidence" value="ECO:0007669"/>
    <property type="project" value="UniProtKB-KW"/>
</dbReference>
<evidence type="ECO:0000313" key="11">
    <source>
        <dbReference type="Proteomes" id="UP000516437"/>
    </source>
</evidence>
<evidence type="ECO:0000256" key="6">
    <source>
        <dbReference type="ARBA" id="ARBA00023242"/>
    </source>
</evidence>
<dbReference type="InterPro" id="IPR046347">
    <property type="entry name" value="bZIP_sf"/>
</dbReference>
<evidence type="ECO:0000256" key="7">
    <source>
        <dbReference type="SAM" id="Coils"/>
    </source>
</evidence>
<evidence type="ECO:0000256" key="2">
    <source>
        <dbReference type="ARBA" id="ARBA00007163"/>
    </source>
</evidence>
<comment type="caution">
    <text evidence="10">The sequence shown here is derived from an EMBL/GenBank/DDBJ whole genome shotgun (WGS) entry which is preliminary data.</text>
</comment>
<gene>
    <name evidence="10" type="ORF">CJ030_MR8G028135</name>
</gene>
<feature type="domain" description="BZIP" evidence="9">
    <location>
        <begin position="163"/>
        <end position="215"/>
    </location>
</feature>
<dbReference type="PANTHER" id="PTHR46408:SF8">
    <property type="entry name" value="BASIC LEUCINE ZIPPER 9"/>
    <property type="match status" value="1"/>
</dbReference>
<dbReference type="GO" id="GO:0003700">
    <property type="term" value="F:DNA-binding transcription factor activity"/>
    <property type="evidence" value="ECO:0007669"/>
    <property type="project" value="InterPro"/>
</dbReference>
<keyword evidence="11" id="KW-1185">Reference proteome</keyword>
<keyword evidence="4" id="KW-0238">DNA-binding</keyword>
<feature type="region of interest" description="Disordered" evidence="8">
    <location>
        <begin position="24"/>
        <end position="45"/>
    </location>
</feature>
<keyword evidence="6" id="KW-0539">Nucleus</keyword>
<keyword evidence="5" id="KW-0804">Transcription</keyword>
<feature type="compositionally biased region" description="Polar residues" evidence="8">
    <location>
        <begin position="300"/>
        <end position="315"/>
    </location>
</feature>
<dbReference type="PANTHER" id="PTHR46408">
    <property type="entry name" value="BASIC LEUCINE ZIPPER 63"/>
    <property type="match status" value="1"/>
</dbReference>
<name>A0A6A1UVN8_9ROSI</name>
<comment type="subcellular location">
    <subcellularLocation>
        <location evidence="1">Nucleus</location>
    </subcellularLocation>
</comment>
<evidence type="ECO:0000256" key="5">
    <source>
        <dbReference type="ARBA" id="ARBA00023163"/>
    </source>
</evidence>
<evidence type="ECO:0000256" key="3">
    <source>
        <dbReference type="ARBA" id="ARBA00023015"/>
    </source>
</evidence>
<dbReference type="AlphaFoldDB" id="A0A6A1UVN8"/>
<comment type="similarity">
    <text evidence="2">Belongs to the bZIP family.</text>
</comment>
<evidence type="ECO:0000256" key="4">
    <source>
        <dbReference type="ARBA" id="ARBA00023125"/>
    </source>
</evidence>
<evidence type="ECO:0000259" key="9">
    <source>
        <dbReference type="PROSITE" id="PS50217"/>
    </source>
</evidence>